<proteinExistence type="predicted"/>
<gene>
    <name evidence="2" type="ORF">ElyMa_004951700</name>
</gene>
<keyword evidence="3" id="KW-1185">Reference proteome</keyword>
<keyword evidence="1" id="KW-0472">Membrane</keyword>
<feature type="transmembrane region" description="Helical" evidence="1">
    <location>
        <begin position="120"/>
        <end position="139"/>
    </location>
</feature>
<protein>
    <submittedName>
        <fullName evidence="2">Gamma-aminobutyric acid receptor subunit gamma-2</fullName>
    </submittedName>
</protein>
<dbReference type="Proteomes" id="UP000762676">
    <property type="component" value="Unassembled WGS sequence"/>
</dbReference>
<dbReference type="Gene3D" id="1.20.58.390">
    <property type="entry name" value="Neurotransmitter-gated ion-channel transmembrane domain"/>
    <property type="match status" value="1"/>
</dbReference>
<evidence type="ECO:0000313" key="3">
    <source>
        <dbReference type="Proteomes" id="UP000762676"/>
    </source>
</evidence>
<evidence type="ECO:0000256" key="1">
    <source>
        <dbReference type="SAM" id="Phobius"/>
    </source>
</evidence>
<dbReference type="InterPro" id="IPR038050">
    <property type="entry name" value="Neuro_actylchol_rec"/>
</dbReference>
<dbReference type="InterPro" id="IPR036734">
    <property type="entry name" value="Neur_chan_lig-bd_sf"/>
</dbReference>
<organism evidence="2 3">
    <name type="scientific">Elysia marginata</name>
    <dbReference type="NCBI Taxonomy" id="1093978"/>
    <lineage>
        <taxon>Eukaryota</taxon>
        <taxon>Metazoa</taxon>
        <taxon>Spiralia</taxon>
        <taxon>Lophotrochozoa</taxon>
        <taxon>Mollusca</taxon>
        <taxon>Gastropoda</taxon>
        <taxon>Heterobranchia</taxon>
        <taxon>Euthyneura</taxon>
        <taxon>Panpulmonata</taxon>
        <taxon>Sacoglossa</taxon>
        <taxon>Placobranchoidea</taxon>
        <taxon>Plakobranchidae</taxon>
        <taxon>Elysia</taxon>
    </lineage>
</organism>
<comment type="caution">
    <text evidence="2">The sequence shown here is derived from an EMBL/GenBank/DDBJ whole genome shotgun (WGS) entry which is preliminary data.</text>
</comment>
<keyword evidence="2" id="KW-0675">Receptor</keyword>
<dbReference type="GO" id="GO:0005230">
    <property type="term" value="F:extracellular ligand-gated monoatomic ion channel activity"/>
    <property type="evidence" value="ECO:0007669"/>
    <property type="project" value="InterPro"/>
</dbReference>
<keyword evidence="1" id="KW-1133">Transmembrane helix</keyword>
<dbReference type="GO" id="GO:0016020">
    <property type="term" value="C:membrane"/>
    <property type="evidence" value="ECO:0007669"/>
    <property type="project" value="InterPro"/>
</dbReference>
<sequence length="208" mass="23951">MEKASMVLRYEPESVSPVLVYMWHVKGVFRERMELQHFPFDVQELSVVISSDLPLEFVDLMEDPNYDSSVNLGALQESEEWVNYRHIEFVHDVMKREMESSNKHPVLVASAHAKRKLGSYFWNVGIIVFLILALTFTLLSIDPMINDRLAIIMTLFLTAVAFKLVVRSSLPSISYLTYLIKRLKRAKNRKDHKDSVDASLNADDDDTA</sequence>
<evidence type="ECO:0000313" key="2">
    <source>
        <dbReference type="EMBL" id="GFS16205.1"/>
    </source>
</evidence>
<reference evidence="2 3" key="1">
    <citation type="journal article" date="2021" name="Elife">
        <title>Chloroplast acquisition without the gene transfer in kleptoplastic sea slugs, Plakobranchus ocellatus.</title>
        <authorList>
            <person name="Maeda T."/>
            <person name="Takahashi S."/>
            <person name="Yoshida T."/>
            <person name="Shimamura S."/>
            <person name="Takaki Y."/>
            <person name="Nagai Y."/>
            <person name="Toyoda A."/>
            <person name="Suzuki Y."/>
            <person name="Arimoto A."/>
            <person name="Ishii H."/>
            <person name="Satoh N."/>
            <person name="Nishiyama T."/>
            <person name="Hasebe M."/>
            <person name="Maruyama T."/>
            <person name="Minagawa J."/>
            <person name="Obokata J."/>
            <person name="Shigenobu S."/>
        </authorList>
    </citation>
    <scope>NUCLEOTIDE SEQUENCE [LARGE SCALE GENOMIC DNA]</scope>
</reference>
<dbReference type="EMBL" id="BMAT01009911">
    <property type="protein sequence ID" value="GFS16205.1"/>
    <property type="molecule type" value="Genomic_DNA"/>
</dbReference>
<keyword evidence="1" id="KW-0812">Transmembrane</keyword>
<feature type="transmembrane region" description="Helical" evidence="1">
    <location>
        <begin position="151"/>
        <end position="180"/>
    </location>
</feature>
<name>A0AAV4J2U1_9GAST</name>
<dbReference type="Gene3D" id="2.70.170.10">
    <property type="entry name" value="Neurotransmitter-gated ion-channel ligand-binding domain"/>
    <property type="match status" value="1"/>
</dbReference>
<accession>A0AAV4J2U1</accession>
<dbReference type="AlphaFoldDB" id="A0AAV4J2U1"/>